<dbReference type="EMBL" id="LAZR01039672">
    <property type="protein sequence ID" value="KKL16412.1"/>
    <property type="molecule type" value="Genomic_DNA"/>
</dbReference>
<dbReference type="AlphaFoldDB" id="A0A0F9BRB3"/>
<accession>A0A0F9BRB3</accession>
<organism evidence="1">
    <name type="scientific">marine sediment metagenome</name>
    <dbReference type="NCBI Taxonomy" id="412755"/>
    <lineage>
        <taxon>unclassified sequences</taxon>
        <taxon>metagenomes</taxon>
        <taxon>ecological metagenomes</taxon>
    </lineage>
</organism>
<comment type="caution">
    <text evidence="1">The sequence shown here is derived from an EMBL/GenBank/DDBJ whole genome shotgun (WGS) entry which is preliminary data.</text>
</comment>
<reference evidence="1" key="1">
    <citation type="journal article" date="2015" name="Nature">
        <title>Complex archaea that bridge the gap between prokaryotes and eukaryotes.</title>
        <authorList>
            <person name="Spang A."/>
            <person name="Saw J.H."/>
            <person name="Jorgensen S.L."/>
            <person name="Zaremba-Niedzwiedzka K."/>
            <person name="Martijn J."/>
            <person name="Lind A.E."/>
            <person name="van Eijk R."/>
            <person name="Schleper C."/>
            <person name="Guy L."/>
            <person name="Ettema T.J."/>
        </authorList>
    </citation>
    <scope>NUCLEOTIDE SEQUENCE</scope>
</reference>
<proteinExistence type="predicted"/>
<evidence type="ECO:0000313" key="1">
    <source>
        <dbReference type="EMBL" id="KKL16412.1"/>
    </source>
</evidence>
<protein>
    <submittedName>
        <fullName evidence="1">Uncharacterized protein</fullName>
    </submittedName>
</protein>
<sequence>MVKYICDRCGVCPSDDNGSIHHTYNINFVSTKNGYPYVARSFDLCNKCANESAALTIALSKEFGRLISVFLERETIL</sequence>
<name>A0A0F9BRB3_9ZZZZ</name>
<gene>
    <name evidence="1" type="ORF">LCGC14_2495810</name>
</gene>